<dbReference type="AlphaFoldDB" id="A0A619TI49"/>
<keyword evidence="7" id="KW-0998">Cell outer membrane</keyword>
<protein>
    <submittedName>
        <fullName evidence="9">Fimbrial biogenesis outer membrane usher protein</fullName>
    </submittedName>
</protein>
<evidence type="ECO:0000256" key="5">
    <source>
        <dbReference type="ARBA" id="ARBA00022729"/>
    </source>
</evidence>
<organism evidence="9">
    <name type="scientific">Salmonella enterica</name>
    <name type="common">Salmonella choleraesuis</name>
    <dbReference type="NCBI Taxonomy" id="28901"/>
    <lineage>
        <taxon>Bacteria</taxon>
        <taxon>Pseudomonadati</taxon>
        <taxon>Pseudomonadota</taxon>
        <taxon>Gammaproteobacteria</taxon>
        <taxon>Enterobacterales</taxon>
        <taxon>Enterobacteriaceae</taxon>
        <taxon>Salmonella</taxon>
    </lineage>
</organism>
<dbReference type="Pfam" id="PF13954">
    <property type="entry name" value="PapC_N"/>
    <property type="match status" value="1"/>
</dbReference>
<evidence type="ECO:0000256" key="4">
    <source>
        <dbReference type="ARBA" id="ARBA00022692"/>
    </source>
</evidence>
<feature type="domain" description="PapC N-terminal" evidence="8">
    <location>
        <begin position="30"/>
        <end position="168"/>
    </location>
</feature>
<keyword evidence="3" id="KW-0813">Transport</keyword>
<evidence type="ECO:0000313" key="9">
    <source>
        <dbReference type="EMBL" id="ECX7940073.1"/>
    </source>
</evidence>
<accession>A0A619TI49</accession>
<feature type="non-terminal residue" evidence="9">
    <location>
        <position position="516"/>
    </location>
</feature>
<evidence type="ECO:0000256" key="7">
    <source>
        <dbReference type="ARBA" id="ARBA00023237"/>
    </source>
</evidence>
<keyword evidence="6" id="KW-0472">Membrane</keyword>
<dbReference type="InterPro" id="IPR037224">
    <property type="entry name" value="PapC_N_sf"/>
</dbReference>
<comment type="caution">
    <text evidence="9">The sequence shown here is derived from an EMBL/GenBank/DDBJ whole genome shotgun (WGS) entry which is preliminary data.</text>
</comment>
<proteinExistence type="inferred from homology"/>
<dbReference type="SUPFAM" id="SSF141729">
    <property type="entry name" value="FimD N-terminal domain-like"/>
    <property type="match status" value="1"/>
</dbReference>
<dbReference type="Gene3D" id="2.60.40.3110">
    <property type="match status" value="1"/>
</dbReference>
<keyword evidence="5" id="KW-0732">Signal</keyword>
<dbReference type="InterPro" id="IPR025885">
    <property type="entry name" value="PapC_N"/>
</dbReference>
<evidence type="ECO:0000256" key="2">
    <source>
        <dbReference type="ARBA" id="ARBA00008064"/>
    </source>
</evidence>
<keyword evidence="4" id="KW-0812">Transmembrane</keyword>
<comment type="subcellular location">
    <subcellularLocation>
        <location evidence="1">Cell outer membrane</location>
        <topology evidence="1">Multi-pass membrane protein</topology>
    </subcellularLocation>
</comment>
<dbReference type="PANTHER" id="PTHR30451:SF9">
    <property type="entry name" value="F1 CAPSULE-ANCHORING PROTEIN"/>
    <property type="match status" value="1"/>
</dbReference>
<evidence type="ECO:0000256" key="1">
    <source>
        <dbReference type="ARBA" id="ARBA00004571"/>
    </source>
</evidence>
<dbReference type="Gene3D" id="3.10.20.410">
    <property type="match status" value="1"/>
</dbReference>
<evidence type="ECO:0000256" key="3">
    <source>
        <dbReference type="ARBA" id="ARBA00022448"/>
    </source>
</evidence>
<dbReference type="GO" id="GO:0009297">
    <property type="term" value="P:pilus assembly"/>
    <property type="evidence" value="ECO:0007669"/>
    <property type="project" value="InterPro"/>
</dbReference>
<dbReference type="Pfam" id="PF00577">
    <property type="entry name" value="Usher"/>
    <property type="match status" value="1"/>
</dbReference>
<dbReference type="InterPro" id="IPR000015">
    <property type="entry name" value="Fimb_usher"/>
</dbReference>
<evidence type="ECO:0000259" key="8">
    <source>
        <dbReference type="Pfam" id="PF13954"/>
    </source>
</evidence>
<evidence type="ECO:0000256" key="6">
    <source>
        <dbReference type="ARBA" id="ARBA00023136"/>
    </source>
</evidence>
<reference evidence="9" key="1">
    <citation type="submission" date="2018-07" db="EMBL/GenBank/DDBJ databases">
        <authorList>
            <consortium name="PulseNet: The National Subtyping Network for Foodborne Disease Surveillance"/>
            <person name="Tarr C.L."/>
            <person name="Trees E."/>
            <person name="Katz L.S."/>
            <person name="Carleton-Romer H.A."/>
            <person name="Stroika S."/>
            <person name="Kucerova Z."/>
            <person name="Roache K.F."/>
            <person name="Sabol A.L."/>
            <person name="Besser J."/>
            <person name="Gerner-Smidt P."/>
        </authorList>
    </citation>
    <scope>NUCLEOTIDE SEQUENCE</scope>
    <source>
        <strain evidence="9">PNUSAS021542</strain>
    </source>
</reference>
<name>A0A619TI49_SALER</name>
<comment type="similarity">
    <text evidence="2">Belongs to the fimbrial export usher family.</text>
</comment>
<dbReference type="GO" id="GO:0009279">
    <property type="term" value="C:cell outer membrane"/>
    <property type="evidence" value="ECO:0007669"/>
    <property type="project" value="UniProtKB-SubCell"/>
</dbReference>
<dbReference type="EMBL" id="AALAZB010000115">
    <property type="protein sequence ID" value="ECX7940073.1"/>
    <property type="molecule type" value="Genomic_DNA"/>
</dbReference>
<dbReference type="PANTHER" id="PTHR30451">
    <property type="entry name" value="OUTER MEMBRANE USHER PROTEIN"/>
    <property type="match status" value="1"/>
</dbReference>
<sequence length="516" mass="57752">MRQFGYFLTSFICGGMLFFISNPSFSREYQFDSLLIDGEKSKLKADVDILNQGGQLPGDYYAKIRVNGDLVTQKLVVFLPDGLRLKPCIRSNDLIKYGIDKKFFNKEYTNTNCVNFNAVKNVKVDYNYNNQTIDILVPDKMLLSTSTDIAPQDLWDNGVTAFLMGYKTYIQRTQHNGPDSNIYTSRYLQLTPGLNFGPWRLRNSSSWYQYGKSKGKYQSLYTYLDKGINSIHGRLTIGESYSSGAIFESIPFRGVKVETDDSMVSYEKRSFSPVVRGIARTQARVEVSQNGYLLDSTIVPAGKFELTNLPSTGSTGEIDVSVFESDGSVQTFSVPFTAPAIAVREGYLKYSISSGKYKPSEGGIKASPFMSAEAIYGMPWNITAYGGFQGGERYQATSLGTGLMLGTYGAISLDSTVSHAQKSNLKNDGYGTRWRLRYSNYFNTGVSFLFSGEEYESKRFSTLSETFNTWCRNGDTRFLNFSSNTSLRSQFSVNLSQSLDKWGGVTLSGSKRNYWG</sequence>
<gene>
    <name evidence="9" type="ORF">CNP64_23860</name>
</gene>
<dbReference type="GO" id="GO:0015473">
    <property type="term" value="F:fimbrial usher porin activity"/>
    <property type="evidence" value="ECO:0007669"/>
    <property type="project" value="InterPro"/>
</dbReference>